<gene>
    <name evidence="1" type="primary">ropB</name>
</gene>
<organism evidence="1">
    <name type="scientific">Streptococcus pyogenes</name>
    <dbReference type="NCBI Taxonomy" id="1314"/>
    <lineage>
        <taxon>Bacteria</taxon>
        <taxon>Bacillati</taxon>
        <taxon>Bacillota</taxon>
        <taxon>Bacilli</taxon>
        <taxon>Lactobacillales</taxon>
        <taxon>Streptococcaceae</taxon>
        <taxon>Streptococcus</taxon>
    </lineage>
</organism>
<proteinExistence type="predicted"/>
<accession>A0A0K0P2X4</accession>
<sequence>MEIGETVEFIRHSKKHFD</sequence>
<protein>
    <submittedName>
        <fullName evidence="1">Truncated RopB</fullName>
    </submittedName>
</protein>
<reference evidence="1" key="1">
    <citation type="journal article" date="2015" name="Sci. Rep.">
        <title>Consequences of the variability of the CovRS and RopB regulators among Streptococcus pyogenes causing human infections.</title>
        <authorList>
            <person name="Friaes A."/>
            <person name="Pato C."/>
            <person name="Melo-Cristino J."/>
            <person name="Ramirez M."/>
        </authorList>
    </citation>
    <scope>NUCLEOTIDE SEQUENCE</scope>
    <source>
        <strain evidence="1">2003V0836P</strain>
    </source>
</reference>
<evidence type="ECO:0000313" key="1">
    <source>
        <dbReference type="EMBL" id="AKP99561.1"/>
    </source>
</evidence>
<name>A0A0K0P2X4_STRPY</name>
<dbReference type="AlphaFoldDB" id="A0A0K0P2X4"/>
<dbReference type="EMBL" id="KP101323">
    <property type="protein sequence ID" value="AKP99561.1"/>
    <property type="molecule type" value="Genomic_DNA"/>
</dbReference>